<evidence type="ECO:0000256" key="3">
    <source>
        <dbReference type="ARBA" id="ARBA00004496"/>
    </source>
</evidence>
<sequence length="308" mass="32501">MSPRHASGLDALALDEAFDGEVIPREPMARHTTYRIGGPARAFARVHSLGALNAVLDACAQDGVGWCMVGKGSNLLVADEGTPCAVIVLGRDFRSLEYSQDTGTIAVGAGHALSGVVQEAFRRSLGGLEFAVGTPGTVGGALRMNAGSSTDWIGSRVASVTTLQPGRGLRRYRGSDVAWGYRTSSFLPDEAIVECELMVERADPFYIRGKMEAALAKRGKTQPLTSLTCGSVFRNPEGHAAAQLIEACGLKGLRAGGAQVSPVHANFIVNEGGATASDVMRLITTIQAKVYEEHGIELQPEVRFLGFA</sequence>
<dbReference type="EMBL" id="CP053716">
    <property type="protein sequence ID" value="QKF07925.1"/>
    <property type="molecule type" value="Genomic_DNA"/>
</dbReference>
<evidence type="ECO:0000256" key="2">
    <source>
        <dbReference type="ARBA" id="ARBA00003921"/>
    </source>
</evidence>
<evidence type="ECO:0000256" key="9">
    <source>
        <dbReference type="ARBA" id="ARBA00022827"/>
    </source>
</evidence>
<evidence type="ECO:0000256" key="13">
    <source>
        <dbReference type="ARBA" id="ARBA00023002"/>
    </source>
</evidence>
<evidence type="ECO:0000256" key="7">
    <source>
        <dbReference type="ARBA" id="ARBA00022618"/>
    </source>
</evidence>
<dbReference type="InterPro" id="IPR003170">
    <property type="entry name" value="MurB"/>
</dbReference>
<evidence type="ECO:0000256" key="17">
    <source>
        <dbReference type="HAMAP-Rule" id="MF_00037"/>
    </source>
</evidence>
<organism evidence="19 20">
    <name type="scientific">Berryella wangjianweii</name>
    <dbReference type="NCBI Taxonomy" id="2734634"/>
    <lineage>
        <taxon>Bacteria</taxon>
        <taxon>Bacillati</taxon>
        <taxon>Actinomycetota</taxon>
        <taxon>Coriobacteriia</taxon>
        <taxon>Eggerthellales</taxon>
        <taxon>Eggerthellaceae</taxon>
        <taxon>Berryella</taxon>
    </lineage>
</organism>
<keyword evidence="7 17" id="KW-0132">Cell division</keyword>
<dbReference type="HAMAP" id="MF_00037">
    <property type="entry name" value="MurB"/>
    <property type="match status" value="1"/>
</dbReference>
<keyword evidence="8 17" id="KW-0285">Flavoprotein</keyword>
<feature type="active site" evidence="17">
    <location>
        <position position="301"/>
    </location>
</feature>
<dbReference type="GO" id="GO:0051301">
    <property type="term" value="P:cell division"/>
    <property type="evidence" value="ECO:0007669"/>
    <property type="project" value="UniProtKB-KW"/>
</dbReference>
<evidence type="ECO:0000256" key="15">
    <source>
        <dbReference type="ARBA" id="ARBA00023316"/>
    </source>
</evidence>
<dbReference type="GO" id="GO:0005829">
    <property type="term" value="C:cytosol"/>
    <property type="evidence" value="ECO:0007669"/>
    <property type="project" value="TreeGrafter"/>
</dbReference>
<dbReference type="PANTHER" id="PTHR21071:SF4">
    <property type="entry name" value="UDP-N-ACETYLENOLPYRUVOYLGLUCOSAMINE REDUCTASE"/>
    <property type="match status" value="1"/>
</dbReference>
<dbReference type="Pfam" id="PF01565">
    <property type="entry name" value="FAD_binding_4"/>
    <property type="match status" value="1"/>
</dbReference>
<evidence type="ECO:0000256" key="10">
    <source>
        <dbReference type="ARBA" id="ARBA00022857"/>
    </source>
</evidence>
<reference evidence="20" key="1">
    <citation type="submission" date="2020-05" db="EMBL/GenBank/DDBJ databases">
        <title>Novel species in genus Nocardioides.</title>
        <authorList>
            <person name="Zhang G."/>
        </authorList>
    </citation>
    <scope>NUCLEOTIDE SEQUENCE [LARGE SCALE GENOMIC DNA]</scope>
    <source>
        <strain evidence="20">zg-1050</strain>
    </source>
</reference>
<dbReference type="GO" id="GO:0008360">
    <property type="term" value="P:regulation of cell shape"/>
    <property type="evidence" value="ECO:0007669"/>
    <property type="project" value="UniProtKB-KW"/>
</dbReference>
<dbReference type="InterPro" id="IPR036635">
    <property type="entry name" value="MurB_C_sf"/>
</dbReference>
<dbReference type="InterPro" id="IPR016169">
    <property type="entry name" value="FAD-bd_PCMH_sub2"/>
</dbReference>
<keyword evidence="13 17" id="KW-0560">Oxidoreductase</keyword>
<dbReference type="Gene3D" id="3.30.43.10">
    <property type="entry name" value="Uridine Diphospho-n-acetylenolpyruvylglucosamine Reductase, domain 2"/>
    <property type="match status" value="1"/>
</dbReference>
<evidence type="ECO:0000256" key="1">
    <source>
        <dbReference type="ARBA" id="ARBA00001974"/>
    </source>
</evidence>
<keyword evidence="20" id="KW-1185">Reference proteome</keyword>
<dbReference type="NCBIfam" id="NF010480">
    <property type="entry name" value="PRK13905.1"/>
    <property type="match status" value="1"/>
</dbReference>
<evidence type="ECO:0000259" key="18">
    <source>
        <dbReference type="PROSITE" id="PS51387"/>
    </source>
</evidence>
<dbReference type="GO" id="GO:0009252">
    <property type="term" value="P:peptidoglycan biosynthetic process"/>
    <property type="evidence" value="ECO:0007669"/>
    <property type="project" value="UniProtKB-UniRule"/>
</dbReference>
<protein>
    <recommendedName>
        <fullName evidence="17">UDP-N-acetylenolpyruvoylglucosamine reductase</fullName>
        <ecNumber evidence="17">1.3.1.98</ecNumber>
    </recommendedName>
    <alternativeName>
        <fullName evidence="17">UDP-N-acetylmuramate dehydrogenase</fullName>
    </alternativeName>
</protein>
<evidence type="ECO:0000256" key="6">
    <source>
        <dbReference type="ARBA" id="ARBA00022490"/>
    </source>
</evidence>
<dbReference type="Pfam" id="PF02873">
    <property type="entry name" value="MurB_C"/>
    <property type="match status" value="1"/>
</dbReference>
<dbReference type="NCBIfam" id="TIGR00179">
    <property type="entry name" value="murB"/>
    <property type="match status" value="1"/>
</dbReference>
<dbReference type="GO" id="GO:0071949">
    <property type="term" value="F:FAD binding"/>
    <property type="evidence" value="ECO:0007669"/>
    <property type="project" value="InterPro"/>
</dbReference>
<accession>A0A6M8IYD6</accession>
<evidence type="ECO:0000256" key="11">
    <source>
        <dbReference type="ARBA" id="ARBA00022960"/>
    </source>
</evidence>
<evidence type="ECO:0000313" key="20">
    <source>
        <dbReference type="Proteomes" id="UP000503297"/>
    </source>
</evidence>
<evidence type="ECO:0000256" key="16">
    <source>
        <dbReference type="ARBA" id="ARBA00048914"/>
    </source>
</evidence>
<evidence type="ECO:0000256" key="8">
    <source>
        <dbReference type="ARBA" id="ARBA00022630"/>
    </source>
</evidence>
<evidence type="ECO:0000313" key="19">
    <source>
        <dbReference type="EMBL" id="QKF07925.1"/>
    </source>
</evidence>
<comment type="similarity">
    <text evidence="5 17">Belongs to the MurB family.</text>
</comment>
<feature type="active site" evidence="17">
    <location>
        <position position="182"/>
    </location>
</feature>
<evidence type="ECO:0000256" key="12">
    <source>
        <dbReference type="ARBA" id="ARBA00022984"/>
    </source>
</evidence>
<dbReference type="InterPro" id="IPR011601">
    <property type="entry name" value="MurB_C"/>
</dbReference>
<evidence type="ECO:0000256" key="14">
    <source>
        <dbReference type="ARBA" id="ARBA00023306"/>
    </source>
</evidence>
<keyword evidence="12 17" id="KW-0573">Peptidoglycan synthesis</keyword>
<dbReference type="KEGG" id="bwa:HLV38_07310"/>
<feature type="domain" description="FAD-binding PCMH-type" evidence="18">
    <location>
        <begin position="35"/>
        <end position="202"/>
    </location>
</feature>
<dbReference type="InterPro" id="IPR016167">
    <property type="entry name" value="FAD-bd_PCMH_sub1"/>
</dbReference>
<dbReference type="RefSeq" id="WP_172301530.1">
    <property type="nucleotide sequence ID" value="NZ_CP053716.1"/>
</dbReference>
<keyword evidence="14 17" id="KW-0131">Cell cycle</keyword>
<comment type="subcellular location">
    <subcellularLocation>
        <location evidence="3 17">Cytoplasm</location>
    </subcellularLocation>
</comment>
<evidence type="ECO:0000256" key="4">
    <source>
        <dbReference type="ARBA" id="ARBA00004752"/>
    </source>
</evidence>
<dbReference type="InterPro" id="IPR006094">
    <property type="entry name" value="Oxid_FAD_bind_N"/>
</dbReference>
<comment type="catalytic activity">
    <reaction evidence="16 17">
        <text>UDP-N-acetyl-alpha-D-muramate + NADP(+) = UDP-N-acetyl-3-O-(1-carboxyvinyl)-alpha-D-glucosamine + NADPH + H(+)</text>
        <dbReference type="Rhea" id="RHEA:12248"/>
        <dbReference type="ChEBI" id="CHEBI:15378"/>
        <dbReference type="ChEBI" id="CHEBI:57783"/>
        <dbReference type="ChEBI" id="CHEBI:58349"/>
        <dbReference type="ChEBI" id="CHEBI:68483"/>
        <dbReference type="ChEBI" id="CHEBI:70757"/>
        <dbReference type="EC" id="1.3.1.98"/>
    </reaction>
</comment>
<proteinExistence type="inferred from homology"/>
<dbReference type="AlphaFoldDB" id="A0A6M8IYD6"/>
<keyword evidence="15 17" id="KW-0961">Cell wall biogenesis/degradation</keyword>
<dbReference type="EC" id="1.3.1.98" evidence="17"/>
<keyword evidence="6 17" id="KW-0963">Cytoplasm</keyword>
<dbReference type="InterPro" id="IPR036318">
    <property type="entry name" value="FAD-bd_PCMH-like_sf"/>
</dbReference>
<dbReference type="Gene3D" id="3.30.465.10">
    <property type="match status" value="1"/>
</dbReference>
<keyword evidence="11 17" id="KW-0133">Cell shape</keyword>
<dbReference type="InterPro" id="IPR016166">
    <property type="entry name" value="FAD-bd_PCMH"/>
</dbReference>
<name>A0A6M8IYD6_9ACTN</name>
<comment type="pathway">
    <text evidence="4 17">Cell wall biogenesis; peptidoglycan biosynthesis.</text>
</comment>
<evidence type="ECO:0000256" key="5">
    <source>
        <dbReference type="ARBA" id="ARBA00010485"/>
    </source>
</evidence>
<gene>
    <name evidence="17 19" type="primary">murB</name>
    <name evidence="19" type="ORF">HLV38_07310</name>
</gene>
<comment type="function">
    <text evidence="2 17">Cell wall formation.</text>
</comment>
<dbReference type="Gene3D" id="3.90.78.10">
    <property type="entry name" value="UDP-N-acetylenolpyruvoylglucosamine reductase, C-terminal domain"/>
    <property type="match status" value="1"/>
</dbReference>
<comment type="cofactor">
    <cofactor evidence="1 17">
        <name>FAD</name>
        <dbReference type="ChEBI" id="CHEBI:57692"/>
    </cofactor>
</comment>
<feature type="active site" description="Proton donor" evidence="17">
    <location>
        <position position="231"/>
    </location>
</feature>
<dbReference type="GO" id="GO:0008762">
    <property type="term" value="F:UDP-N-acetylmuramate dehydrogenase activity"/>
    <property type="evidence" value="ECO:0007669"/>
    <property type="project" value="UniProtKB-UniRule"/>
</dbReference>
<dbReference type="SUPFAM" id="SSF56194">
    <property type="entry name" value="Uridine diphospho-N-Acetylenolpyruvylglucosamine reductase, MurB, C-terminal domain"/>
    <property type="match status" value="1"/>
</dbReference>
<keyword evidence="9 17" id="KW-0274">FAD</keyword>
<dbReference type="GO" id="GO:0071555">
    <property type="term" value="P:cell wall organization"/>
    <property type="evidence" value="ECO:0007669"/>
    <property type="project" value="UniProtKB-KW"/>
</dbReference>
<dbReference type="PROSITE" id="PS51387">
    <property type="entry name" value="FAD_PCMH"/>
    <property type="match status" value="1"/>
</dbReference>
<dbReference type="SUPFAM" id="SSF56176">
    <property type="entry name" value="FAD-binding/transporter-associated domain-like"/>
    <property type="match status" value="1"/>
</dbReference>
<keyword evidence="10 17" id="KW-0521">NADP</keyword>
<dbReference type="Proteomes" id="UP000503297">
    <property type="component" value="Chromosome"/>
</dbReference>
<dbReference type="PANTHER" id="PTHR21071">
    <property type="entry name" value="UDP-N-ACETYLENOLPYRUVOYLGLUCOSAMINE REDUCTASE"/>
    <property type="match status" value="1"/>
</dbReference>
<dbReference type="UniPathway" id="UPA00219"/>